<sequence>MTNRLIANLTRLRYLGLLLSLLLTGYCVWLLASHGLQLGLDFTGGSLLEFRIDTLRSAQDLNALLTPPLKGAIELHSAGAPGEWLIKLPDHALAWSPQELGTLLAEQLGVPVELLRT</sequence>
<name>N9VHK9_9GAMM</name>
<organism evidence="2 3">
    <name type="scientific">Aeromonas diversa CDC 2478-85</name>
    <dbReference type="NCBI Taxonomy" id="1268237"/>
    <lineage>
        <taxon>Bacteria</taxon>
        <taxon>Pseudomonadati</taxon>
        <taxon>Pseudomonadota</taxon>
        <taxon>Gammaproteobacteria</taxon>
        <taxon>Aeromonadales</taxon>
        <taxon>Aeromonadaceae</taxon>
        <taxon>Aeromonas</taxon>
    </lineage>
</organism>
<dbReference type="InterPro" id="IPR022646">
    <property type="entry name" value="SecD/SecF_CS"/>
</dbReference>
<dbReference type="AlphaFoldDB" id="N9VHK9"/>
<dbReference type="eggNOG" id="COG0341">
    <property type="taxonomic scope" value="Bacteria"/>
</dbReference>
<feature type="non-terminal residue" evidence="2">
    <location>
        <position position="117"/>
    </location>
</feature>
<gene>
    <name evidence="2" type="ORF">G114_16088</name>
</gene>
<dbReference type="EMBL" id="APVG01000051">
    <property type="protein sequence ID" value="ENY70896.1"/>
    <property type="molecule type" value="Genomic_DNA"/>
</dbReference>
<keyword evidence="1" id="KW-1133">Transmembrane helix</keyword>
<evidence type="ECO:0000313" key="2">
    <source>
        <dbReference type="EMBL" id="ENY70896.1"/>
    </source>
</evidence>
<dbReference type="Proteomes" id="UP000023775">
    <property type="component" value="Unassembled WGS sequence"/>
</dbReference>
<protein>
    <submittedName>
        <fullName evidence="2">Protein-export membrane protein SecF</fullName>
    </submittedName>
</protein>
<evidence type="ECO:0000256" key="1">
    <source>
        <dbReference type="SAM" id="Phobius"/>
    </source>
</evidence>
<accession>N9VHK9</accession>
<proteinExistence type="predicted"/>
<comment type="caution">
    <text evidence="2">The sequence shown here is derived from an EMBL/GenBank/DDBJ whole genome shotgun (WGS) entry which is preliminary data.</text>
</comment>
<reference evidence="2 3" key="1">
    <citation type="journal article" date="2013" name="Genome Announc.">
        <title>Draft Genome Sequence of the Aeromonas diversa Type Strain.</title>
        <authorList>
            <person name="Farfan M."/>
            <person name="Spataro N."/>
            <person name="Sanglas A."/>
            <person name="Albarral V."/>
            <person name="Loren J.G."/>
            <person name="Bosch E."/>
            <person name="Fuste M.C."/>
        </authorList>
    </citation>
    <scope>NUCLEOTIDE SEQUENCE [LARGE SCALE GENOMIC DNA]</scope>
    <source>
        <strain evidence="2 3">2478-85</strain>
    </source>
</reference>
<feature type="transmembrane region" description="Helical" evidence="1">
    <location>
        <begin position="12"/>
        <end position="32"/>
    </location>
</feature>
<keyword evidence="1" id="KW-0812">Transmembrane</keyword>
<keyword evidence="1" id="KW-0472">Membrane</keyword>
<keyword evidence="3" id="KW-1185">Reference proteome</keyword>
<dbReference type="Pfam" id="PF07549">
    <property type="entry name" value="Sec_GG"/>
    <property type="match status" value="1"/>
</dbReference>
<evidence type="ECO:0000313" key="3">
    <source>
        <dbReference type="Proteomes" id="UP000023775"/>
    </source>
</evidence>